<accession>A0ABY2BTZ3</accession>
<name>A0ABY2BTZ3_9ACTN</name>
<reference evidence="1 2" key="1">
    <citation type="journal article" date="2015" name="Stand. Genomic Sci.">
        <title>Genomic Encyclopedia of Bacterial and Archaeal Type Strains, Phase III: the genomes of soil and plant-associated and newly described type strains.</title>
        <authorList>
            <person name="Whitman W.B."/>
            <person name="Woyke T."/>
            <person name="Klenk H.P."/>
            <person name="Zhou Y."/>
            <person name="Lilburn T.G."/>
            <person name="Beck B.J."/>
            <person name="De Vos P."/>
            <person name="Vandamme P."/>
            <person name="Eisen J.A."/>
            <person name="Garrity G."/>
            <person name="Hugenholtz P."/>
            <person name="Kyrpides N.C."/>
        </authorList>
    </citation>
    <scope>NUCLEOTIDE SEQUENCE [LARGE SCALE GENOMIC DNA]</scope>
    <source>
        <strain evidence="1 2">VKM Ac-2538</strain>
    </source>
</reference>
<dbReference type="Proteomes" id="UP000295818">
    <property type="component" value="Unassembled WGS sequence"/>
</dbReference>
<sequence length="150" mass="16000">MRRRLAALGMTAGLVLSLILGLAGCGDPDQQMLSEGARSAREAVSGVRTAQLAAQSLLDGRLWAQPATVMVTDAEDALGQVATTFDARQPETDESRQTYDLYSEALANAADGVTELRIALRSGDLEAVRQQVGQLDKTAEQLEQLGERAQ</sequence>
<dbReference type="RefSeq" id="WP_132187346.1">
    <property type="nucleotide sequence ID" value="NZ_SLWM01000001.1"/>
</dbReference>
<protein>
    <recommendedName>
        <fullName evidence="3">DUF4142 domain-containing protein</fullName>
    </recommendedName>
</protein>
<keyword evidence="2" id="KW-1185">Reference proteome</keyword>
<comment type="caution">
    <text evidence="1">The sequence shown here is derived from an EMBL/GenBank/DDBJ whole genome shotgun (WGS) entry which is preliminary data.</text>
</comment>
<evidence type="ECO:0000313" key="2">
    <source>
        <dbReference type="Proteomes" id="UP000295818"/>
    </source>
</evidence>
<organism evidence="1 2">
    <name type="scientific">Kribbella orskensis</name>
    <dbReference type="NCBI Taxonomy" id="2512216"/>
    <lineage>
        <taxon>Bacteria</taxon>
        <taxon>Bacillati</taxon>
        <taxon>Actinomycetota</taxon>
        <taxon>Actinomycetes</taxon>
        <taxon>Propionibacteriales</taxon>
        <taxon>Kribbellaceae</taxon>
        <taxon>Kribbella</taxon>
    </lineage>
</organism>
<evidence type="ECO:0008006" key="3">
    <source>
        <dbReference type="Google" id="ProtNLM"/>
    </source>
</evidence>
<proteinExistence type="predicted"/>
<gene>
    <name evidence="1" type="ORF">EV644_101282</name>
</gene>
<dbReference type="PROSITE" id="PS51257">
    <property type="entry name" value="PROKAR_LIPOPROTEIN"/>
    <property type="match status" value="1"/>
</dbReference>
<evidence type="ECO:0000313" key="1">
    <source>
        <dbReference type="EMBL" id="TCO31641.1"/>
    </source>
</evidence>
<dbReference type="EMBL" id="SLWM01000001">
    <property type="protein sequence ID" value="TCO31641.1"/>
    <property type="molecule type" value="Genomic_DNA"/>
</dbReference>